<name>A0A0C3S403_PHLG1</name>
<feature type="transmembrane region" description="Helical" evidence="7">
    <location>
        <begin position="317"/>
        <end position="340"/>
    </location>
</feature>
<dbReference type="PANTHER" id="PTHR23514:SF3">
    <property type="entry name" value="BYPASS OF STOP CODON PROTEIN 6"/>
    <property type="match status" value="1"/>
</dbReference>
<organism evidence="9 10">
    <name type="scientific">Phlebiopsis gigantea (strain 11061_1 CR5-6)</name>
    <name type="common">White-rot fungus</name>
    <name type="synonym">Peniophora gigantea</name>
    <dbReference type="NCBI Taxonomy" id="745531"/>
    <lineage>
        <taxon>Eukaryota</taxon>
        <taxon>Fungi</taxon>
        <taxon>Dikarya</taxon>
        <taxon>Basidiomycota</taxon>
        <taxon>Agaricomycotina</taxon>
        <taxon>Agaricomycetes</taxon>
        <taxon>Polyporales</taxon>
        <taxon>Phanerochaetaceae</taxon>
        <taxon>Phlebiopsis</taxon>
    </lineage>
</organism>
<feature type="transmembrane region" description="Helical" evidence="7">
    <location>
        <begin position="454"/>
        <end position="476"/>
    </location>
</feature>
<accession>A0A0C3S403</accession>
<keyword evidence="6 7" id="KW-0472">Membrane</keyword>
<dbReference type="InterPro" id="IPR011701">
    <property type="entry name" value="MFS"/>
</dbReference>
<dbReference type="InterPro" id="IPR036259">
    <property type="entry name" value="MFS_trans_sf"/>
</dbReference>
<evidence type="ECO:0000256" key="4">
    <source>
        <dbReference type="ARBA" id="ARBA00022692"/>
    </source>
</evidence>
<evidence type="ECO:0000256" key="5">
    <source>
        <dbReference type="ARBA" id="ARBA00022989"/>
    </source>
</evidence>
<dbReference type="InterPro" id="IPR051788">
    <property type="entry name" value="MFS_Transporter"/>
</dbReference>
<dbReference type="SUPFAM" id="SSF103473">
    <property type="entry name" value="MFS general substrate transporter"/>
    <property type="match status" value="1"/>
</dbReference>
<feature type="transmembrane region" description="Helical" evidence="7">
    <location>
        <begin position="488"/>
        <end position="507"/>
    </location>
</feature>
<feature type="domain" description="Major facilitator superfamily (MFS) profile" evidence="8">
    <location>
        <begin position="111"/>
        <end position="511"/>
    </location>
</feature>
<feature type="transmembrane region" description="Helical" evidence="7">
    <location>
        <begin position="172"/>
        <end position="192"/>
    </location>
</feature>
<dbReference type="GO" id="GO:0022857">
    <property type="term" value="F:transmembrane transporter activity"/>
    <property type="evidence" value="ECO:0007669"/>
    <property type="project" value="InterPro"/>
</dbReference>
<gene>
    <name evidence="9" type="ORF">PHLGIDRAFT_129318</name>
</gene>
<feature type="transmembrane region" description="Helical" evidence="7">
    <location>
        <begin position="108"/>
        <end position="126"/>
    </location>
</feature>
<keyword evidence="10" id="KW-1185">Reference proteome</keyword>
<evidence type="ECO:0000256" key="3">
    <source>
        <dbReference type="ARBA" id="ARBA00022448"/>
    </source>
</evidence>
<comment type="similarity">
    <text evidence="2">Belongs to the major facilitator superfamily.</text>
</comment>
<dbReference type="GO" id="GO:0012505">
    <property type="term" value="C:endomembrane system"/>
    <property type="evidence" value="ECO:0007669"/>
    <property type="project" value="UniProtKB-SubCell"/>
</dbReference>
<dbReference type="Proteomes" id="UP000053257">
    <property type="component" value="Unassembled WGS sequence"/>
</dbReference>
<dbReference type="AlphaFoldDB" id="A0A0C3S403"/>
<protein>
    <recommendedName>
        <fullName evidence="8">Major facilitator superfamily (MFS) profile domain-containing protein</fullName>
    </recommendedName>
</protein>
<dbReference type="HOGENOM" id="CLU_021993_6_0_1"/>
<feature type="transmembrane region" description="Helical" evidence="7">
    <location>
        <begin position="424"/>
        <end position="442"/>
    </location>
</feature>
<evidence type="ECO:0000256" key="6">
    <source>
        <dbReference type="ARBA" id="ARBA00023136"/>
    </source>
</evidence>
<feature type="transmembrane region" description="Helical" evidence="7">
    <location>
        <begin position="400"/>
        <end position="418"/>
    </location>
</feature>
<dbReference type="PROSITE" id="PS50850">
    <property type="entry name" value="MFS"/>
    <property type="match status" value="1"/>
</dbReference>
<dbReference type="Pfam" id="PF07690">
    <property type="entry name" value="MFS_1"/>
    <property type="match status" value="1"/>
</dbReference>
<feature type="transmembrane region" description="Helical" evidence="7">
    <location>
        <begin position="138"/>
        <end position="160"/>
    </location>
</feature>
<evidence type="ECO:0000313" key="10">
    <source>
        <dbReference type="Proteomes" id="UP000053257"/>
    </source>
</evidence>
<feature type="transmembrane region" description="Helical" evidence="7">
    <location>
        <begin position="235"/>
        <end position="255"/>
    </location>
</feature>
<dbReference type="OrthoDB" id="413079at2759"/>
<dbReference type="Gene3D" id="1.20.1250.20">
    <property type="entry name" value="MFS general substrate transporter like domains"/>
    <property type="match status" value="1"/>
</dbReference>
<keyword evidence="3" id="KW-0813">Transport</keyword>
<dbReference type="EMBL" id="KN840564">
    <property type="protein sequence ID" value="KIP04727.1"/>
    <property type="molecule type" value="Genomic_DNA"/>
</dbReference>
<dbReference type="InterPro" id="IPR020846">
    <property type="entry name" value="MFS_dom"/>
</dbReference>
<keyword evidence="4 7" id="KW-0812">Transmembrane</keyword>
<comment type="subcellular location">
    <subcellularLocation>
        <location evidence="1">Endomembrane system</location>
        <topology evidence="1">Multi-pass membrane protein</topology>
    </subcellularLocation>
</comment>
<evidence type="ECO:0000259" key="8">
    <source>
        <dbReference type="PROSITE" id="PS50850"/>
    </source>
</evidence>
<dbReference type="PANTHER" id="PTHR23514">
    <property type="entry name" value="BYPASS OF STOP CODON PROTEIN 6"/>
    <property type="match status" value="1"/>
</dbReference>
<reference evidence="9 10" key="1">
    <citation type="journal article" date="2014" name="PLoS Genet.">
        <title>Analysis of the Phlebiopsis gigantea genome, transcriptome and secretome provides insight into its pioneer colonization strategies of wood.</title>
        <authorList>
            <person name="Hori C."/>
            <person name="Ishida T."/>
            <person name="Igarashi K."/>
            <person name="Samejima M."/>
            <person name="Suzuki H."/>
            <person name="Master E."/>
            <person name="Ferreira P."/>
            <person name="Ruiz-Duenas F.J."/>
            <person name="Held B."/>
            <person name="Canessa P."/>
            <person name="Larrondo L.F."/>
            <person name="Schmoll M."/>
            <person name="Druzhinina I.S."/>
            <person name="Kubicek C.P."/>
            <person name="Gaskell J.A."/>
            <person name="Kersten P."/>
            <person name="St John F."/>
            <person name="Glasner J."/>
            <person name="Sabat G."/>
            <person name="Splinter BonDurant S."/>
            <person name="Syed K."/>
            <person name="Yadav J."/>
            <person name="Mgbeahuruike A.C."/>
            <person name="Kovalchuk A."/>
            <person name="Asiegbu F.O."/>
            <person name="Lackner G."/>
            <person name="Hoffmeister D."/>
            <person name="Rencoret J."/>
            <person name="Gutierrez A."/>
            <person name="Sun H."/>
            <person name="Lindquist E."/>
            <person name="Barry K."/>
            <person name="Riley R."/>
            <person name="Grigoriev I.V."/>
            <person name="Henrissat B."/>
            <person name="Kues U."/>
            <person name="Berka R.M."/>
            <person name="Martinez A.T."/>
            <person name="Covert S.F."/>
            <person name="Blanchette R.A."/>
            <person name="Cullen D."/>
        </authorList>
    </citation>
    <scope>NUCLEOTIDE SEQUENCE [LARGE SCALE GENOMIC DNA]</scope>
    <source>
        <strain evidence="9 10">11061_1 CR5-6</strain>
    </source>
</reference>
<keyword evidence="5 7" id="KW-1133">Transmembrane helix</keyword>
<evidence type="ECO:0000313" key="9">
    <source>
        <dbReference type="EMBL" id="KIP04727.1"/>
    </source>
</evidence>
<dbReference type="GO" id="GO:0016020">
    <property type="term" value="C:membrane"/>
    <property type="evidence" value="ECO:0007669"/>
    <property type="project" value="TreeGrafter"/>
</dbReference>
<feature type="transmembrane region" description="Helical" evidence="7">
    <location>
        <begin position="261"/>
        <end position="282"/>
    </location>
</feature>
<sequence>MQDANPSPKLEPSVSTFHAKGSALDLRTSSLLDDVVVTTKGESIRQRPGTTTDAQEEVELATLTSRRSADPAGDGVSLRTLETGAHAAAGVAAVPLSPAERRKQERRALECFAALCVSLFMCGWNDGSTGPLLPTIQAHYGIGFALASLLFVAMALGFMIGSTANLWLSEKLGLGKAITFGAVVHICGYGMAAPGGPYPLMCVAYGLVGFAQALQVAGGNSFVGSLKNPSTKLGIMHAAYGLGAFTAPLVATQFAKEQRWSFHYLISMGIAFIEVITLSTALRFKNQEELRAETGEEPVEEDTTGGSKYKQMMGLPALHLLTVWTVIYVGVEVTLGGWIVTFIQEKRDGGASSGYISSGFFGGKYLDHSTLSIILICSAGLMVGRILLLWLNRKIGERRVMFIYTVLAIALEVTIWSVPSLIENAVAVSAIGVVFGPMYPILIHQSQKILPKWLFTGCVGWIAGVGQSGSAILPFITGLLASKFGITSLQPFVVSMMSTLLLVWALVPRVRRVD</sequence>
<feature type="transmembrane region" description="Helical" evidence="7">
    <location>
        <begin position="370"/>
        <end position="388"/>
    </location>
</feature>
<evidence type="ECO:0000256" key="2">
    <source>
        <dbReference type="ARBA" id="ARBA00008335"/>
    </source>
</evidence>
<proteinExistence type="inferred from homology"/>
<evidence type="ECO:0000256" key="7">
    <source>
        <dbReference type="SAM" id="Phobius"/>
    </source>
</evidence>
<feature type="transmembrane region" description="Helical" evidence="7">
    <location>
        <begin position="198"/>
        <end position="223"/>
    </location>
</feature>
<dbReference type="STRING" id="745531.A0A0C3S403"/>
<evidence type="ECO:0000256" key="1">
    <source>
        <dbReference type="ARBA" id="ARBA00004127"/>
    </source>
</evidence>